<keyword evidence="1" id="KW-0732">Signal</keyword>
<dbReference type="InterPro" id="IPR009642">
    <property type="entry name" value="DUF1236"/>
</dbReference>
<sequence length="221" mass="22944">MTFKLKTLVTATTTAALLSAPAFAAMTATATTDLNFRAGPGAQYKTLGTIGADESVTVEGCIGAGDWCKVEVNGQSGWAYSPYLTTPVNDEPVLIYQNQKQLDIETVTYDETSTGEAALAGGTFGALAGSLIVGGPAAIAAGAVLGMAGGAAADPDPVTVTYVTEHPVEPVWLDGEVVVGAGIPDNIETYEIPDSDFQYINVNSETVIVNPEDRRIVKIIR</sequence>
<proteinExistence type="predicted"/>
<evidence type="ECO:0000256" key="1">
    <source>
        <dbReference type="SAM" id="SignalP"/>
    </source>
</evidence>
<name>A0A2T5HUJ3_9RHOB</name>
<feature type="domain" description="SH3b" evidence="2">
    <location>
        <begin position="25"/>
        <end position="88"/>
    </location>
</feature>
<protein>
    <submittedName>
        <fullName evidence="3">SH3 domain-containing protein</fullName>
    </submittedName>
</protein>
<dbReference type="RefSeq" id="WP_107815245.1">
    <property type="nucleotide sequence ID" value="NZ_QAOH01000002.1"/>
</dbReference>
<dbReference type="Pfam" id="PF08239">
    <property type="entry name" value="SH3_3"/>
    <property type="match status" value="1"/>
</dbReference>
<dbReference type="AlphaFoldDB" id="A0A2T5HUJ3"/>
<dbReference type="Pfam" id="PF06823">
    <property type="entry name" value="DUF1236"/>
    <property type="match status" value="1"/>
</dbReference>
<reference evidence="3 4" key="1">
    <citation type="submission" date="2018-04" db="EMBL/GenBank/DDBJ databases">
        <title>Genomic Encyclopedia of Archaeal and Bacterial Type Strains, Phase II (KMG-II): from individual species to whole genera.</title>
        <authorList>
            <person name="Goeker M."/>
        </authorList>
    </citation>
    <scope>NUCLEOTIDE SEQUENCE [LARGE SCALE GENOMIC DNA]</scope>
    <source>
        <strain evidence="3 4">DSM 100434</strain>
    </source>
</reference>
<accession>A0A2T5HUJ3</accession>
<evidence type="ECO:0000313" key="3">
    <source>
        <dbReference type="EMBL" id="PTQ75269.1"/>
    </source>
</evidence>
<dbReference type="InterPro" id="IPR003646">
    <property type="entry name" value="SH3-like_bac-type"/>
</dbReference>
<dbReference type="PROSITE" id="PS51781">
    <property type="entry name" value="SH3B"/>
    <property type="match status" value="1"/>
</dbReference>
<feature type="chain" id="PRO_5015698915" evidence="1">
    <location>
        <begin position="25"/>
        <end position="221"/>
    </location>
</feature>
<gene>
    <name evidence="3" type="ORF">C8N42_102189</name>
</gene>
<feature type="signal peptide" evidence="1">
    <location>
        <begin position="1"/>
        <end position="24"/>
    </location>
</feature>
<comment type="caution">
    <text evidence="3">The sequence shown here is derived from an EMBL/GenBank/DDBJ whole genome shotgun (WGS) entry which is preliminary data.</text>
</comment>
<dbReference type="EMBL" id="QAOH01000002">
    <property type="protein sequence ID" value="PTQ75269.1"/>
    <property type="molecule type" value="Genomic_DNA"/>
</dbReference>
<dbReference type="Proteomes" id="UP000244077">
    <property type="component" value="Unassembled WGS sequence"/>
</dbReference>
<keyword evidence="4" id="KW-1185">Reference proteome</keyword>
<evidence type="ECO:0000259" key="2">
    <source>
        <dbReference type="PROSITE" id="PS51781"/>
    </source>
</evidence>
<dbReference type="OrthoDB" id="102964at2"/>
<dbReference type="Gene3D" id="2.30.30.40">
    <property type="entry name" value="SH3 Domains"/>
    <property type="match status" value="1"/>
</dbReference>
<organism evidence="3 4">
    <name type="scientific">Celeribacter persicus</name>
    <dbReference type="NCBI Taxonomy" id="1651082"/>
    <lineage>
        <taxon>Bacteria</taxon>
        <taxon>Pseudomonadati</taxon>
        <taxon>Pseudomonadota</taxon>
        <taxon>Alphaproteobacteria</taxon>
        <taxon>Rhodobacterales</taxon>
        <taxon>Roseobacteraceae</taxon>
        <taxon>Celeribacter</taxon>
    </lineage>
</organism>
<dbReference type="SMART" id="SM00287">
    <property type="entry name" value="SH3b"/>
    <property type="match status" value="1"/>
</dbReference>
<evidence type="ECO:0000313" key="4">
    <source>
        <dbReference type="Proteomes" id="UP000244077"/>
    </source>
</evidence>